<comment type="caution">
    <text evidence="2">The sequence shown here is derived from an EMBL/GenBank/DDBJ whole genome shotgun (WGS) entry which is preliminary data.</text>
</comment>
<dbReference type="Proteomes" id="UP000481861">
    <property type="component" value="Unassembled WGS sequence"/>
</dbReference>
<proteinExistence type="predicted"/>
<organism evidence="2 3">
    <name type="scientific">Massariosphaeria phaeospora</name>
    <dbReference type="NCBI Taxonomy" id="100035"/>
    <lineage>
        <taxon>Eukaryota</taxon>
        <taxon>Fungi</taxon>
        <taxon>Dikarya</taxon>
        <taxon>Ascomycota</taxon>
        <taxon>Pezizomycotina</taxon>
        <taxon>Dothideomycetes</taxon>
        <taxon>Pleosporomycetidae</taxon>
        <taxon>Pleosporales</taxon>
        <taxon>Pleosporales incertae sedis</taxon>
        <taxon>Massariosphaeria</taxon>
    </lineage>
</organism>
<reference evidence="2 3" key="1">
    <citation type="submission" date="2020-01" db="EMBL/GenBank/DDBJ databases">
        <authorList>
            <consortium name="DOE Joint Genome Institute"/>
            <person name="Haridas S."/>
            <person name="Albert R."/>
            <person name="Binder M."/>
            <person name="Bloem J."/>
            <person name="Labutti K."/>
            <person name="Salamov A."/>
            <person name="Andreopoulos B."/>
            <person name="Baker S.E."/>
            <person name="Barry K."/>
            <person name="Bills G."/>
            <person name="Bluhm B.H."/>
            <person name="Cannon C."/>
            <person name="Castanera R."/>
            <person name="Culley D.E."/>
            <person name="Daum C."/>
            <person name="Ezra D."/>
            <person name="Gonzalez J.B."/>
            <person name="Henrissat B."/>
            <person name="Kuo A."/>
            <person name="Liang C."/>
            <person name="Lipzen A."/>
            <person name="Lutzoni F."/>
            <person name="Magnuson J."/>
            <person name="Mondo S."/>
            <person name="Nolan M."/>
            <person name="Ohm R."/>
            <person name="Pangilinan J."/>
            <person name="Park H.-J.H."/>
            <person name="Ramirez L."/>
            <person name="Alfaro M."/>
            <person name="Sun H."/>
            <person name="Tritt A."/>
            <person name="Yoshinaga Y."/>
            <person name="Zwiers L.-H.L."/>
            <person name="Turgeon B.G."/>
            <person name="Goodwin S.B."/>
            <person name="Spatafora J.W."/>
            <person name="Crous P.W."/>
            <person name="Grigoriev I.V."/>
        </authorList>
    </citation>
    <scope>NUCLEOTIDE SEQUENCE [LARGE SCALE GENOMIC DNA]</scope>
    <source>
        <strain evidence="2 3">CBS 611.86</strain>
    </source>
</reference>
<evidence type="ECO:0000313" key="3">
    <source>
        <dbReference type="Proteomes" id="UP000481861"/>
    </source>
</evidence>
<keyword evidence="1" id="KW-1133">Transmembrane helix</keyword>
<feature type="transmembrane region" description="Helical" evidence="1">
    <location>
        <begin position="70"/>
        <end position="90"/>
    </location>
</feature>
<dbReference type="AlphaFoldDB" id="A0A7C8ICJ1"/>
<dbReference type="EMBL" id="JAADJZ010000009">
    <property type="protein sequence ID" value="KAF2872733.1"/>
    <property type="molecule type" value="Genomic_DNA"/>
</dbReference>
<keyword evidence="3" id="KW-1185">Reference proteome</keyword>
<keyword evidence="1" id="KW-0472">Membrane</keyword>
<feature type="transmembrane region" description="Helical" evidence="1">
    <location>
        <begin position="111"/>
        <end position="132"/>
    </location>
</feature>
<sequence>MRYETLLKLTLIPMIALFWISLVTIALSALYWIYGDWVVPRYAKIYKNPTTRQGEVDDVFIDFTTPATDASIVAGCLGVMTAIGAFVAFIKLRSQQMDSAYNAANRRFWNGFVFLLCASVIGSALAALITYFTDVGNDQFGCLRQNSGRSGKTTFVNALCSRERAACGFLKEHLPRQPSTSALDIARNDLTCTMTVAVKWLQPVLIVVTLLLVAMFAAQAFVRKRTRDERTEKDFDVDIDAGVVTPM</sequence>
<keyword evidence="1" id="KW-0812">Transmembrane</keyword>
<feature type="transmembrane region" description="Helical" evidence="1">
    <location>
        <begin position="200"/>
        <end position="222"/>
    </location>
</feature>
<name>A0A7C8ICJ1_9PLEO</name>
<evidence type="ECO:0000256" key="1">
    <source>
        <dbReference type="SAM" id="Phobius"/>
    </source>
</evidence>
<evidence type="ECO:0000313" key="2">
    <source>
        <dbReference type="EMBL" id="KAF2872733.1"/>
    </source>
</evidence>
<accession>A0A7C8ICJ1</accession>
<gene>
    <name evidence="2" type="ORF">BDV95DRAFT_491447</name>
</gene>
<protein>
    <submittedName>
        <fullName evidence="2">Uncharacterized protein</fullName>
    </submittedName>
</protein>
<dbReference type="OrthoDB" id="3746964at2759"/>
<feature type="transmembrane region" description="Helical" evidence="1">
    <location>
        <begin position="12"/>
        <end position="34"/>
    </location>
</feature>